<dbReference type="CDD" id="cd05233">
    <property type="entry name" value="SDR_c"/>
    <property type="match status" value="1"/>
</dbReference>
<feature type="non-terminal residue" evidence="4">
    <location>
        <position position="244"/>
    </location>
</feature>
<reference evidence="4" key="1">
    <citation type="submission" date="2018-05" db="EMBL/GenBank/DDBJ databases">
        <authorList>
            <person name="Lanie J.A."/>
            <person name="Ng W.-L."/>
            <person name="Kazmierczak K.M."/>
            <person name="Andrzejewski T.M."/>
            <person name="Davidsen T.M."/>
            <person name="Wayne K.J."/>
            <person name="Tettelin H."/>
            <person name="Glass J.I."/>
            <person name="Rusch D."/>
            <person name="Podicherti R."/>
            <person name="Tsui H.-C.T."/>
            <person name="Winkler M.E."/>
        </authorList>
    </citation>
    <scope>NUCLEOTIDE SEQUENCE</scope>
</reference>
<dbReference type="InterPro" id="IPR020904">
    <property type="entry name" value="Sc_DH/Rdtase_CS"/>
</dbReference>
<sequence>MGRLDDRVIIVTGGAQGIGLAYCKGLAVEGAKVVVADIDKAGSEAAVGELGEAGADALAVVGDVSNPEDTEEMARATRERFGRIDGLINNAAMFQRPAMSRVPFDQIPVEEWDRLMAINLRGVFLCCRAVVPHMKDQQSGKIVNISSGTVYFGSTNLLHYVTSKAGVIGLTRGLARELGAFNINVNAIAPGLTISMAESNDVRSGMNQQRIQARALKRSEVPEDLVGAAVFLCSSESDFMTGQT</sequence>
<protein>
    <recommendedName>
        <fullName evidence="3">Ketoreductase domain-containing protein</fullName>
    </recommendedName>
</protein>
<evidence type="ECO:0000256" key="2">
    <source>
        <dbReference type="ARBA" id="ARBA00023002"/>
    </source>
</evidence>
<dbReference type="Pfam" id="PF00106">
    <property type="entry name" value="adh_short"/>
    <property type="match status" value="1"/>
</dbReference>
<dbReference type="EMBL" id="UINC01165283">
    <property type="protein sequence ID" value="SVD66589.1"/>
    <property type="molecule type" value="Genomic_DNA"/>
</dbReference>
<dbReference type="AlphaFoldDB" id="A0A382X6U3"/>
<keyword evidence="2" id="KW-0560">Oxidoreductase</keyword>
<dbReference type="InterPro" id="IPR002347">
    <property type="entry name" value="SDR_fam"/>
</dbReference>
<organism evidence="4">
    <name type="scientific">marine metagenome</name>
    <dbReference type="NCBI Taxonomy" id="408172"/>
    <lineage>
        <taxon>unclassified sequences</taxon>
        <taxon>metagenomes</taxon>
        <taxon>ecological metagenomes</taxon>
    </lineage>
</organism>
<dbReference type="InterPro" id="IPR057326">
    <property type="entry name" value="KR_dom"/>
</dbReference>
<dbReference type="PANTHER" id="PTHR42760">
    <property type="entry name" value="SHORT-CHAIN DEHYDROGENASES/REDUCTASES FAMILY MEMBER"/>
    <property type="match status" value="1"/>
</dbReference>
<dbReference type="PANTHER" id="PTHR42760:SF133">
    <property type="entry name" value="3-OXOACYL-[ACYL-CARRIER-PROTEIN] REDUCTASE"/>
    <property type="match status" value="1"/>
</dbReference>
<comment type="similarity">
    <text evidence="1">Belongs to the short-chain dehydrogenases/reductases (SDR) family.</text>
</comment>
<dbReference type="SUPFAM" id="SSF51735">
    <property type="entry name" value="NAD(P)-binding Rossmann-fold domains"/>
    <property type="match status" value="1"/>
</dbReference>
<dbReference type="GO" id="GO:0016616">
    <property type="term" value="F:oxidoreductase activity, acting on the CH-OH group of donors, NAD or NADP as acceptor"/>
    <property type="evidence" value="ECO:0007669"/>
    <property type="project" value="UniProtKB-ARBA"/>
</dbReference>
<evidence type="ECO:0000259" key="3">
    <source>
        <dbReference type="SMART" id="SM00822"/>
    </source>
</evidence>
<name>A0A382X6U3_9ZZZZ</name>
<dbReference type="InterPro" id="IPR036291">
    <property type="entry name" value="NAD(P)-bd_dom_sf"/>
</dbReference>
<dbReference type="SMART" id="SM00822">
    <property type="entry name" value="PKS_KR"/>
    <property type="match status" value="1"/>
</dbReference>
<dbReference type="PROSITE" id="PS00061">
    <property type="entry name" value="ADH_SHORT"/>
    <property type="match status" value="1"/>
</dbReference>
<feature type="domain" description="Ketoreductase" evidence="3">
    <location>
        <begin position="7"/>
        <end position="191"/>
    </location>
</feature>
<accession>A0A382X6U3</accession>
<evidence type="ECO:0000313" key="4">
    <source>
        <dbReference type="EMBL" id="SVD66589.1"/>
    </source>
</evidence>
<gene>
    <name evidence="4" type="ORF">METZ01_LOCUS419443</name>
</gene>
<proteinExistence type="inferred from homology"/>
<dbReference type="FunFam" id="3.40.50.720:FF:000084">
    <property type="entry name" value="Short-chain dehydrogenase reductase"/>
    <property type="match status" value="1"/>
</dbReference>
<dbReference type="Gene3D" id="3.40.50.720">
    <property type="entry name" value="NAD(P)-binding Rossmann-like Domain"/>
    <property type="match status" value="1"/>
</dbReference>
<dbReference type="PRINTS" id="PR00080">
    <property type="entry name" value="SDRFAMILY"/>
</dbReference>
<evidence type="ECO:0000256" key="1">
    <source>
        <dbReference type="ARBA" id="ARBA00006484"/>
    </source>
</evidence>
<dbReference type="PRINTS" id="PR00081">
    <property type="entry name" value="GDHRDH"/>
</dbReference>